<comment type="caution">
    <text evidence="1">The sequence shown here is derived from an EMBL/GenBank/DDBJ whole genome shotgun (WGS) entry which is preliminary data.</text>
</comment>
<dbReference type="Proteomes" id="UP001209878">
    <property type="component" value="Unassembled WGS sequence"/>
</dbReference>
<dbReference type="EMBL" id="JAODUO010000251">
    <property type="protein sequence ID" value="KAK2184831.1"/>
    <property type="molecule type" value="Genomic_DNA"/>
</dbReference>
<proteinExistence type="predicted"/>
<protein>
    <submittedName>
        <fullName evidence="1">Uncharacterized protein</fullName>
    </submittedName>
</protein>
<reference evidence="1" key="1">
    <citation type="journal article" date="2023" name="Mol. Biol. Evol.">
        <title>Third-Generation Sequencing Reveals the Adaptive Role of the Epigenome in Three Deep-Sea Polychaetes.</title>
        <authorList>
            <person name="Perez M."/>
            <person name="Aroh O."/>
            <person name="Sun Y."/>
            <person name="Lan Y."/>
            <person name="Juniper S.K."/>
            <person name="Young C.R."/>
            <person name="Angers B."/>
            <person name="Qian P.Y."/>
        </authorList>
    </citation>
    <scope>NUCLEOTIDE SEQUENCE</scope>
    <source>
        <strain evidence="1">R07B-5</strain>
    </source>
</reference>
<dbReference type="AlphaFoldDB" id="A0AAD9NYJ3"/>
<evidence type="ECO:0000313" key="2">
    <source>
        <dbReference type="Proteomes" id="UP001209878"/>
    </source>
</evidence>
<gene>
    <name evidence="1" type="ORF">NP493_251g02053</name>
</gene>
<name>A0AAD9NYJ3_RIDPI</name>
<evidence type="ECO:0000313" key="1">
    <source>
        <dbReference type="EMBL" id="KAK2184831.1"/>
    </source>
</evidence>
<accession>A0AAD9NYJ3</accession>
<sequence length="32" mass="3625">MVTLLDIDKQGQFAMPLPETKKVNTTIYTLNT</sequence>
<keyword evidence="2" id="KW-1185">Reference proteome</keyword>
<organism evidence="1 2">
    <name type="scientific">Ridgeia piscesae</name>
    <name type="common">Tubeworm</name>
    <dbReference type="NCBI Taxonomy" id="27915"/>
    <lineage>
        <taxon>Eukaryota</taxon>
        <taxon>Metazoa</taxon>
        <taxon>Spiralia</taxon>
        <taxon>Lophotrochozoa</taxon>
        <taxon>Annelida</taxon>
        <taxon>Polychaeta</taxon>
        <taxon>Sedentaria</taxon>
        <taxon>Canalipalpata</taxon>
        <taxon>Sabellida</taxon>
        <taxon>Siboglinidae</taxon>
        <taxon>Ridgeia</taxon>
    </lineage>
</organism>